<dbReference type="AlphaFoldDB" id="A0A9D3XSU3"/>
<protein>
    <submittedName>
        <fullName evidence="2">Uncharacterized protein</fullName>
    </submittedName>
</protein>
<feature type="region of interest" description="Disordered" evidence="1">
    <location>
        <begin position="17"/>
        <end position="42"/>
    </location>
</feature>
<organism evidence="2 3">
    <name type="scientific">Mauremys mutica</name>
    <name type="common">yellowpond turtle</name>
    <dbReference type="NCBI Taxonomy" id="74926"/>
    <lineage>
        <taxon>Eukaryota</taxon>
        <taxon>Metazoa</taxon>
        <taxon>Chordata</taxon>
        <taxon>Craniata</taxon>
        <taxon>Vertebrata</taxon>
        <taxon>Euteleostomi</taxon>
        <taxon>Archelosauria</taxon>
        <taxon>Testudinata</taxon>
        <taxon>Testudines</taxon>
        <taxon>Cryptodira</taxon>
        <taxon>Durocryptodira</taxon>
        <taxon>Testudinoidea</taxon>
        <taxon>Geoemydidae</taxon>
        <taxon>Geoemydinae</taxon>
        <taxon>Mauremys</taxon>
    </lineage>
</organism>
<name>A0A9D3XSU3_9SAUR</name>
<comment type="caution">
    <text evidence="2">The sequence shown here is derived from an EMBL/GenBank/DDBJ whole genome shotgun (WGS) entry which is preliminary data.</text>
</comment>
<evidence type="ECO:0000313" key="3">
    <source>
        <dbReference type="Proteomes" id="UP000827986"/>
    </source>
</evidence>
<keyword evidence="3" id="KW-1185">Reference proteome</keyword>
<accession>A0A9D3XSU3</accession>
<proteinExistence type="predicted"/>
<gene>
    <name evidence="2" type="ORF">KIL84_019748</name>
</gene>
<reference evidence="2" key="1">
    <citation type="submission" date="2021-09" db="EMBL/GenBank/DDBJ databases">
        <title>The genome of Mauremys mutica provides insights into the evolution of semi-aquatic lifestyle.</title>
        <authorList>
            <person name="Gong S."/>
            <person name="Gao Y."/>
        </authorList>
    </citation>
    <scope>NUCLEOTIDE SEQUENCE</scope>
    <source>
        <strain evidence="2">MM-2020</strain>
        <tissue evidence="2">Muscle</tissue>
    </source>
</reference>
<dbReference type="Proteomes" id="UP000827986">
    <property type="component" value="Unassembled WGS sequence"/>
</dbReference>
<evidence type="ECO:0000313" key="2">
    <source>
        <dbReference type="EMBL" id="KAH1186999.1"/>
    </source>
</evidence>
<evidence type="ECO:0000256" key="1">
    <source>
        <dbReference type="SAM" id="MobiDB-lite"/>
    </source>
</evidence>
<dbReference type="EMBL" id="JAHDVG010000463">
    <property type="protein sequence ID" value="KAH1186999.1"/>
    <property type="molecule type" value="Genomic_DNA"/>
</dbReference>
<feature type="compositionally biased region" description="Basic residues" evidence="1">
    <location>
        <begin position="17"/>
        <end position="28"/>
    </location>
</feature>
<sequence length="115" mass="13055">MGNCLPKISRESRAYLRRRRRSHQHAQAHRGAPAAAKSYMGAPIVDQNPAMDNLEETDLTHPNEICYATINHSLKEKPAIINCDHETEYAFVSMPAKKVTFTSHQDNVYDYVLIS</sequence>